<evidence type="ECO:0000313" key="3">
    <source>
        <dbReference type="EMBL" id="KZZ90760.1"/>
    </source>
</evidence>
<sequence length="463" mass="51140">MDTVACNVTRRRKTGSDRKNSTDRSREQMWPANDGAGDDSEQRRVEGAGTEWARAIVPRSWAEEYRSAFVAIGAVLALGLILWHFDHKLSPEFGAGLDLDTIVIAIMTVLRVALGSIVESCLSQAAWIWASKSHQLCKKNIFRLEDFKLFDEASRGFLGSLALLWRMKGLHLACIGAATIMITHSFETLSQQMFVVLQKPSRLVNDTSSSAPEPFRSDYWDNVVQKGSLDEYALTLSTKSAIYSGILSVEVADLEPTCHAANCTWPTFPTLAVCGECIPLRIETSCAAESDTCDVTTQSKTNITIPVGVETESFKVTPLENQQKDGAGSEKTIISQFEMMAISNRTTGTRSNASQCSLWICVKFFAISVNDGKSTQTVVRIHDQTRFEPSSHFVSDEHVFVHLPFQPGQPQPSAHGISDRSVRAIRDFMDTLTQGYLQTSPAAIYFPSDWIEAMWQATADTAS</sequence>
<keyword evidence="4" id="KW-1185">Reference proteome</keyword>
<accession>A0A166NL74</accession>
<dbReference type="PANTHER" id="PTHR35394:SF5">
    <property type="entry name" value="DUF3176 DOMAIN-CONTAINING PROTEIN"/>
    <property type="match status" value="1"/>
</dbReference>
<dbReference type="STRING" id="1081109.A0A166NL74"/>
<comment type="caution">
    <text evidence="3">The sequence shown here is derived from an EMBL/GenBank/DDBJ whole genome shotgun (WGS) entry which is preliminary data.</text>
</comment>
<keyword evidence="2" id="KW-0472">Membrane</keyword>
<dbReference type="EMBL" id="AZGY01000020">
    <property type="protein sequence ID" value="KZZ90760.1"/>
    <property type="molecule type" value="Genomic_DNA"/>
</dbReference>
<keyword evidence="2" id="KW-1133">Transmembrane helix</keyword>
<feature type="transmembrane region" description="Helical" evidence="2">
    <location>
        <begin position="68"/>
        <end position="85"/>
    </location>
</feature>
<dbReference type="AlphaFoldDB" id="A0A166NL74"/>
<proteinExistence type="predicted"/>
<dbReference type="InterPro" id="IPR021514">
    <property type="entry name" value="DUF3176"/>
</dbReference>
<dbReference type="PANTHER" id="PTHR35394">
    <property type="entry name" value="DUF3176 DOMAIN-CONTAINING PROTEIN"/>
    <property type="match status" value="1"/>
</dbReference>
<keyword evidence="2" id="KW-0812">Transmembrane</keyword>
<evidence type="ECO:0000256" key="1">
    <source>
        <dbReference type="SAM" id="MobiDB-lite"/>
    </source>
</evidence>
<dbReference type="OrthoDB" id="5242705at2759"/>
<feature type="region of interest" description="Disordered" evidence="1">
    <location>
        <begin position="1"/>
        <end position="44"/>
    </location>
</feature>
<reference evidence="3 4" key="1">
    <citation type="journal article" date="2016" name="Genome Biol. Evol.">
        <title>Divergent and convergent evolution of fungal pathogenicity.</title>
        <authorList>
            <person name="Shang Y."/>
            <person name="Xiao G."/>
            <person name="Zheng P."/>
            <person name="Cen K."/>
            <person name="Zhan S."/>
            <person name="Wang C."/>
        </authorList>
    </citation>
    <scope>NUCLEOTIDE SEQUENCE [LARGE SCALE GENOMIC DNA]</scope>
    <source>
        <strain evidence="3 4">RCEF 2490</strain>
    </source>
</reference>
<name>A0A166NL74_9HYPO</name>
<feature type="compositionally biased region" description="Basic and acidic residues" evidence="1">
    <location>
        <begin position="14"/>
        <end position="27"/>
    </location>
</feature>
<gene>
    <name evidence="3" type="ORF">AAL_06986</name>
</gene>
<dbReference type="Pfam" id="PF11374">
    <property type="entry name" value="DUF3176"/>
    <property type="match status" value="1"/>
</dbReference>
<evidence type="ECO:0000313" key="4">
    <source>
        <dbReference type="Proteomes" id="UP000078544"/>
    </source>
</evidence>
<organism evidence="3 4">
    <name type="scientific">Moelleriella libera RCEF 2490</name>
    <dbReference type="NCBI Taxonomy" id="1081109"/>
    <lineage>
        <taxon>Eukaryota</taxon>
        <taxon>Fungi</taxon>
        <taxon>Dikarya</taxon>
        <taxon>Ascomycota</taxon>
        <taxon>Pezizomycotina</taxon>
        <taxon>Sordariomycetes</taxon>
        <taxon>Hypocreomycetidae</taxon>
        <taxon>Hypocreales</taxon>
        <taxon>Clavicipitaceae</taxon>
        <taxon>Moelleriella</taxon>
    </lineage>
</organism>
<protein>
    <submittedName>
        <fullName evidence="3">Arginase family protein</fullName>
    </submittedName>
</protein>
<evidence type="ECO:0000256" key="2">
    <source>
        <dbReference type="SAM" id="Phobius"/>
    </source>
</evidence>
<dbReference type="Proteomes" id="UP000078544">
    <property type="component" value="Unassembled WGS sequence"/>
</dbReference>